<evidence type="ECO:0000313" key="4">
    <source>
        <dbReference type="EMBL" id="KAA9007843.1"/>
    </source>
</evidence>
<accession>A0A5J5GJC3</accession>
<dbReference type="RefSeq" id="WP_150445125.1">
    <property type="nucleotide sequence ID" value="NZ_VYQE01000003.1"/>
</dbReference>
<reference evidence="4 5" key="1">
    <citation type="submission" date="2019-09" db="EMBL/GenBank/DDBJ databases">
        <authorList>
            <person name="Park J.-S."/>
            <person name="Choi H.-J."/>
        </authorList>
    </citation>
    <scope>NUCLEOTIDE SEQUENCE [LARGE SCALE GENOMIC DNA]</scope>
    <source>
        <strain evidence="4 5">176SS1-4</strain>
    </source>
</reference>
<feature type="region of interest" description="Disordered" evidence="2">
    <location>
        <begin position="414"/>
        <end position="436"/>
    </location>
</feature>
<dbReference type="Pfam" id="PF00206">
    <property type="entry name" value="Lyase_1"/>
    <property type="match status" value="1"/>
</dbReference>
<evidence type="ECO:0000313" key="5">
    <source>
        <dbReference type="Proteomes" id="UP000326554"/>
    </source>
</evidence>
<protein>
    <recommendedName>
        <fullName evidence="3">Fumarate lyase N-terminal domain-containing protein</fullName>
    </recommendedName>
</protein>
<dbReference type="Gene3D" id="1.20.200.10">
    <property type="entry name" value="Fumarase/aspartase (Central domain)"/>
    <property type="match status" value="1"/>
</dbReference>
<sequence length="436" mass="44471">MALSPLDSALWRGLLGSAGADALMGDSALLAAMVRVEAALAEACAEVGLIPAEAGPGIAKALAEVAPDPADLAEGTARDGLPVPELVRVLRERLGPDLGQYLHWGATSQDILDTATVLQARAAAETLDAGLAAILARLAELAGQEAETVMPARTRTQIALPTTFGAVAAVWGRGLASARARLAREASQMARLSLHGAAGTGAAFGDKGPALRNALATRLGLATDGLPWHSRREDLSAFATALAGAATSLGHIVADIAFHAGTDVGEITVAGGGSSTMPHKANPVRAEAAQSLARHAVSLAADMQRAAVHPLQRDGAALGLEWLSLAPLLGATDAASGHVAGLLADLRTNPDQMRANLAAVGFGPYSEAATFALAATMPRPDATKEVKRALAAEDPLAHLRAEHPEIDWDRVTDPLTAAGEAPAQARAFAADPQETP</sequence>
<keyword evidence="5" id="KW-1185">Reference proteome</keyword>
<dbReference type="AlphaFoldDB" id="A0A5J5GJC3"/>
<dbReference type="InterPro" id="IPR022761">
    <property type="entry name" value="Fumarate_lyase_N"/>
</dbReference>
<comment type="similarity">
    <text evidence="1">Belongs to the class-II fumarase/aspartase family.</text>
</comment>
<dbReference type="Proteomes" id="UP000326554">
    <property type="component" value="Unassembled WGS sequence"/>
</dbReference>
<dbReference type="PROSITE" id="PS00163">
    <property type="entry name" value="FUMARATE_LYASES"/>
    <property type="match status" value="1"/>
</dbReference>
<dbReference type="PRINTS" id="PR00149">
    <property type="entry name" value="FUMRATELYASE"/>
</dbReference>
<dbReference type="PANTHER" id="PTHR43172">
    <property type="entry name" value="ADENYLOSUCCINATE LYASE"/>
    <property type="match status" value="1"/>
</dbReference>
<dbReference type="PANTHER" id="PTHR43172:SF2">
    <property type="entry name" value="ADENYLOSUCCINATE LYASE C-TERMINAL DOMAIN-CONTAINING PROTEIN"/>
    <property type="match status" value="1"/>
</dbReference>
<name>A0A5J5GJC3_9RHOB</name>
<comment type="caution">
    <text evidence="4">The sequence shown here is derived from an EMBL/GenBank/DDBJ whole genome shotgun (WGS) entry which is preliminary data.</text>
</comment>
<evidence type="ECO:0000256" key="1">
    <source>
        <dbReference type="ARBA" id="ARBA00034772"/>
    </source>
</evidence>
<dbReference type="EMBL" id="VYQE01000003">
    <property type="protein sequence ID" value="KAA9007843.1"/>
    <property type="molecule type" value="Genomic_DNA"/>
</dbReference>
<dbReference type="InterPro" id="IPR000362">
    <property type="entry name" value="Fumarate_lyase_fam"/>
</dbReference>
<dbReference type="GO" id="GO:0016829">
    <property type="term" value="F:lyase activity"/>
    <property type="evidence" value="ECO:0007669"/>
    <property type="project" value="UniProtKB-ARBA"/>
</dbReference>
<dbReference type="InterPro" id="IPR020557">
    <property type="entry name" value="Fumarate_lyase_CS"/>
</dbReference>
<evidence type="ECO:0000256" key="2">
    <source>
        <dbReference type="SAM" id="MobiDB-lite"/>
    </source>
</evidence>
<organism evidence="4 5">
    <name type="scientific">Histidinibacterium aquaticum</name>
    <dbReference type="NCBI Taxonomy" id="2613962"/>
    <lineage>
        <taxon>Bacteria</taxon>
        <taxon>Pseudomonadati</taxon>
        <taxon>Pseudomonadota</taxon>
        <taxon>Alphaproteobacteria</taxon>
        <taxon>Rhodobacterales</taxon>
        <taxon>Paracoccaceae</taxon>
        <taxon>Histidinibacterium</taxon>
    </lineage>
</organism>
<feature type="compositionally biased region" description="Low complexity" evidence="2">
    <location>
        <begin position="417"/>
        <end position="430"/>
    </location>
</feature>
<evidence type="ECO:0000259" key="3">
    <source>
        <dbReference type="Pfam" id="PF00206"/>
    </source>
</evidence>
<dbReference type="SUPFAM" id="SSF48557">
    <property type="entry name" value="L-aspartase-like"/>
    <property type="match status" value="1"/>
</dbReference>
<gene>
    <name evidence="4" type="ORF">F3S47_09970</name>
</gene>
<feature type="domain" description="Fumarate lyase N-terminal" evidence="3">
    <location>
        <begin position="32"/>
        <end position="295"/>
    </location>
</feature>
<proteinExistence type="inferred from homology"/>
<dbReference type="InterPro" id="IPR008948">
    <property type="entry name" value="L-Aspartase-like"/>
</dbReference>